<reference evidence="2" key="2">
    <citation type="submission" date="2020-09" db="EMBL/GenBank/DDBJ databases">
        <authorList>
            <person name="Sun Q."/>
            <person name="Ohkuma M."/>
        </authorList>
    </citation>
    <scope>NUCLEOTIDE SEQUENCE</scope>
    <source>
        <strain evidence="2">JCM 1480</strain>
    </source>
</reference>
<evidence type="ECO:0000256" key="1">
    <source>
        <dbReference type="SAM" id="Phobius"/>
    </source>
</evidence>
<keyword evidence="5" id="KW-1185">Reference proteome</keyword>
<dbReference type="Proteomes" id="UP000648535">
    <property type="component" value="Unassembled WGS sequence"/>
</dbReference>
<accession>A0A8H9L1E0</accession>
<dbReference type="EMBL" id="BMOI01000015">
    <property type="protein sequence ID" value="GGL09779.1"/>
    <property type="molecule type" value="Genomic_DNA"/>
</dbReference>
<organism evidence="2 4">
    <name type="scientific">Curtobacterium luteum</name>
    <dbReference type="NCBI Taxonomy" id="33881"/>
    <lineage>
        <taxon>Bacteria</taxon>
        <taxon>Bacillati</taxon>
        <taxon>Actinomycetota</taxon>
        <taxon>Actinomycetes</taxon>
        <taxon>Micrococcales</taxon>
        <taxon>Microbacteriaceae</taxon>
        <taxon>Curtobacterium</taxon>
    </lineage>
</organism>
<dbReference type="Proteomes" id="UP000746584">
    <property type="component" value="Unassembled WGS sequence"/>
</dbReference>
<dbReference type="RefSeq" id="WP_175327431.1">
    <property type="nucleotide sequence ID" value="NZ_BMOI01000015.1"/>
</dbReference>
<feature type="transmembrane region" description="Helical" evidence="1">
    <location>
        <begin position="56"/>
        <end position="78"/>
    </location>
</feature>
<feature type="transmembrane region" description="Helical" evidence="1">
    <location>
        <begin position="22"/>
        <end position="41"/>
    </location>
</feature>
<evidence type="ECO:0000313" key="3">
    <source>
        <dbReference type="EMBL" id="MBM7800926.1"/>
    </source>
</evidence>
<evidence type="ECO:0000313" key="5">
    <source>
        <dbReference type="Proteomes" id="UP000746584"/>
    </source>
</evidence>
<sequence length="91" mass="10226">MPPLVTLPPSDRDARRIRWSRVVSYVLVVLAAVVFSLRPALFGDPQTQPAHALLHVWRIVLGIVLVLAAAAVQIAVGVRWRRDLRRRADED</sequence>
<protein>
    <submittedName>
        <fullName evidence="3">ABC-type transport system involved in cytochrome c biogenesis permease subunit</fullName>
    </submittedName>
</protein>
<comment type="caution">
    <text evidence="2">The sequence shown here is derived from an EMBL/GenBank/DDBJ whole genome shotgun (WGS) entry which is preliminary data.</text>
</comment>
<keyword evidence="1" id="KW-0472">Membrane</keyword>
<reference evidence="3 5" key="3">
    <citation type="submission" date="2021-01" db="EMBL/GenBank/DDBJ databases">
        <title>Sequencing the genomes of 1000 actinobacteria strains.</title>
        <authorList>
            <person name="Klenk H.-P."/>
        </authorList>
    </citation>
    <scope>NUCLEOTIDE SEQUENCE [LARGE SCALE GENOMIC DNA]</scope>
    <source>
        <strain evidence="3 5">DSM 20542</strain>
    </source>
</reference>
<dbReference type="AlphaFoldDB" id="A0A8H9L1E0"/>
<keyword evidence="1" id="KW-0812">Transmembrane</keyword>
<evidence type="ECO:0000313" key="2">
    <source>
        <dbReference type="EMBL" id="GGL09779.1"/>
    </source>
</evidence>
<reference evidence="2" key="1">
    <citation type="journal article" date="2014" name="Int. J. Syst. Evol. Microbiol.">
        <title>Complete genome sequence of Corynebacterium casei LMG S-19264T (=DSM 44701T), isolated from a smear-ripened cheese.</title>
        <authorList>
            <consortium name="US DOE Joint Genome Institute (JGI-PGF)"/>
            <person name="Walter F."/>
            <person name="Albersmeier A."/>
            <person name="Kalinowski J."/>
            <person name="Ruckert C."/>
        </authorList>
    </citation>
    <scope>NUCLEOTIDE SEQUENCE</scope>
    <source>
        <strain evidence="2">JCM 1480</strain>
    </source>
</reference>
<dbReference type="EMBL" id="JAFBCG010000001">
    <property type="protein sequence ID" value="MBM7800926.1"/>
    <property type="molecule type" value="Genomic_DNA"/>
</dbReference>
<gene>
    <name evidence="2" type="ORF">GCM10009769_29880</name>
    <name evidence="3" type="ORF">JOE58_000177</name>
</gene>
<name>A0A8H9L1E0_9MICO</name>
<proteinExistence type="predicted"/>
<evidence type="ECO:0000313" key="4">
    <source>
        <dbReference type="Proteomes" id="UP000648535"/>
    </source>
</evidence>
<keyword evidence="1" id="KW-1133">Transmembrane helix</keyword>